<dbReference type="GO" id="GO:0006310">
    <property type="term" value="P:DNA recombination"/>
    <property type="evidence" value="ECO:0007669"/>
    <property type="project" value="UniProtKB-KW"/>
</dbReference>
<dbReference type="Pfam" id="PF17917">
    <property type="entry name" value="RT_RNaseH"/>
    <property type="match status" value="1"/>
</dbReference>
<dbReference type="PANTHER" id="PTHR35617">
    <property type="entry name" value="PHAGE_INTEGRASE DOMAIN-CONTAINING PROTEIN"/>
    <property type="match status" value="1"/>
</dbReference>
<feature type="non-terminal residue" evidence="12">
    <location>
        <position position="1049"/>
    </location>
</feature>
<comment type="similarity">
    <text evidence="1">Belongs to the beta type-B retroviral polymerase family. HERV class-II K(HML-2) pol subfamily.</text>
</comment>
<keyword evidence="4" id="KW-0548">Nucleotidyltransferase</keyword>
<dbReference type="Gene3D" id="1.10.287.3160">
    <property type="match status" value="1"/>
</dbReference>
<dbReference type="EMBL" id="JAMKFB020000004">
    <property type="protein sequence ID" value="KAL0194522.1"/>
    <property type="molecule type" value="Genomic_DNA"/>
</dbReference>
<evidence type="ECO:0000256" key="10">
    <source>
        <dbReference type="SAM" id="MobiDB-lite"/>
    </source>
</evidence>
<dbReference type="InterPro" id="IPR043502">
    <property type="entry name" value="DNA/RNA_pol_sf"/>
</dbReference>
<dbReference type="Pfam" id="PF00078">
    <property type="entry name" value="RVT_1"/>
    <property type="match status" value="1"/>
</dbReference>
<accession>A0ABD0R7R7</accession>
<organism evidence="12 13">
    <name type="scientific">Cirrhinus mrigala</name>
    <name type="common">Mrigala</name>
    <dbReference type="NCBI Taxonomy" id="683832"/>
    <lineage>
        <taxon>Eukaryota</taxon>
        <taxon>Metazoa</taxon>
        <taxon>Chordata</taxon>
        <taxon>Craniata</taxon>
        <taxon>Vertebrata</taxon>
        <taxon>Euteleostomi</taxon>
        <taxon>Actinopterygii</taxon>
        <taxon>Neopterygii</taxon>
        <taxon>Teleostei</taxon>
        <taxon>Ostariophysi</taxon>
        <taxon>Cypriniformes</taxon>
        <taxon>Cyprinidae</taxon>
        <taxon>Labeoninae</taxon>
        <taxon>Labeonini</taxon>
        <taxon>Cirrhinus</taxon>
    </lineage>
</organism>
<evidence type="ECO:0000256" key="3">
    <source>
        <dbReference type="ARBA" id="ARBA00022679"/>
    </source>
</evidence>
<evidence type="ECO:0000256" key="5">
    <source>
        <dbReference type="ARBA" id="ARBA00022722"/>
    </source>
</evidence>
<keyword evidence="6" id="KW-0255">Endonuclease</keyword>
<evidence type="ECO:0000313" key="13">
    <source>
        <dbReference type="Proteomes" id="UP001529510"/>
    </source>
</evidence>
<protein>
    <recommendedName>
        <fullName evidence="2">ribonuclease H</fullName>
        <ecNumber evidence="2">3.1.26.4</ecNumber>
    </recommendedName>
</protein>
<reference evidence="12 13" key="1">
    <citation type="submission" date="2024-05" db="EMBL/GenBank/DDBJ databases">
        <title>Genome sequencing and assembly of Indian major carp, Cirrhinus mrigala (Hamilton, 1822).</title>
        <authorList>
            <person name="Mohindra V."/>
            <person name="Chowdhury L.M."/>
            <person name="Lal K."/>
            <person name="Jena J.K."/>
        </authorList>
    </citation>
    <scope>NUCLEOTIDE SEQUENCE [LARGE SCALE GENOMIC DNA]</scope>
    <source>
        <strain evidence="12">CM1030</strain>
        <tissue evidence="12">Blood</tissue>
    </source>
</reference>
<feature type="non-terminal residue" evidence="12">
    <location>
        <position position="1"/>
    </location>
</feature>
<dbReference type="Proteomes" id="UP001529510">
    <property type="component" value="Unassembled WGS sequence"/>
</dbReference>
<feature type="domain" description="Reverse transcriptase" evidence="11">
    <location>
        <begin position="464"/>
        <end position="646"/>
    </location>
</feature>
<dbReference type="PROSITE" id="PS50878">
    <property type="entry name" value="RT_POL"/>
    <property type="match status" value="1"/>
</dbReference>
<dbReference type="EC" id="3.1.26.4" evidence="2"/>
<dbReference type="InterPro" id="IPR000477">
    <property type="entry name" value="RT_dom"/>
</dbReference>
<evidence type="ECO:0000256" key="2">
    <source>
        <dbReference type="ARBA" id="ARBA00012180"/>
    </source>
</evidence>
<keyword evidence="8" id="KW-0695">RNA-directed DNA polymerase</keyword>
<dbReference type="CDD" id="cd09275">
    <property type="entry name" value="RNase_HI_RT_DIRS1"/>
    <property type="match status" value="1"/>
</dbReference>
<dbReference type="GO" id="GO:0003964">
    <property type="term" value="F:RNA-directed DNA polymerase activity"/>
    <property type="evidence" value="ECO:0007669"/>
    <property type="project" value="UniProtKB-KW"/>
</dbReference>
<evidence type="ECO:0000256" key="1">
    <source>
        <dbReference type="ARBA" id="ARBA00010879"/>
    </source>
</evidence>
<gene>
    <name evidence="12" type="ORF">M9458_008094</name>
</gene>
<comment type="caution">
    <text evidence="12">The sequence shown here is derived from an EMBL/GenBank/DDBJ whole genome shotgun (WGS) entry which is preliminary data.</text>
</comment>
<feature type="compositionally biased region" description="Basic residues" evidence="10">
    <location>
        <begin position="263"/>
        <end position="272"/>
    </location>
</feature>
<feature type="region of interest" description="Disordered" evidence="10">
    <location>
        <begin position="218"/>
        <end position="288"/>
    </location>
</feature>
<feature type="region of interest" description="Disordered" evidence="10">
    <location>
        <begin position="356"/>
        <end position="384"/>
    </location>
</feature>
<keyword evidence="9" id="KW-0233">DNA recombination</keyword>
<evidence type="ECO:0000256" key="6">
    <source>
        <dbReference type="ARBA" id="ARBA00022759"/>
    </source>
</evidence>
<dbReference type="SUPFAM" id="SSF56349">
    <property type="entry name" value="DNA breaking-rejoining enzymes"/>
    <property type="match status" value="1"/>
</dbReference>
<keyword evidence="13" id="KW-1185">Reference proteome</keyword>
<keyword evidence="7" id="KW-0378">Hydrolase</keyword>
<proteinExistence type="inferred from homology"/>
<name>A0ABD0R7R7_CIRMR</name>
<dbReference type="Gene3D" id="3.30.70.270">
    <property type="match status" value="1"/>
</dbReference>
<dbReference type="InterPro" id="IPR043128">
    <property type="entry name" value="Rev_trsase/Diguanyl_cyclase"/>
</dbReference>
<keyword evidence="3" id="KW-0808">Transferase</keyword>
<dbReference type="InterPro" id="IPR011010">
    <property type="entry name" value="DNA_brk_join_enz"/>
</dbReference>
<dbReference type="CDD" id="cd03714">
    <property type="entry name" value="RT_DIRS1"/>
    <property type="match status" value="1"/>
</dbReference>
<dbReference type="GO" id="GO:0004523">
    <property type="term" value="F:RNA-DNA hybrid ribonuclease activity"/>
    <property type="evidence" value="ECO:0007669"/>
    <property type="project" value="UniProtKB-EC"/>
</dbReference>
<sequence length="1049" mass="114694">LDDWFLGTRSAAPPRLPPVPFFPEVHDELVRAWRAPYSARSRPTSSALATLDGGAARGYEGVPQVERAVAVHLCPQDAATWRGPPCLPSKACRLSSALTGRAYSAAGQAATALHAMATLQVYQAKALKELHKGSPDQAVLQELRAATDFALRATKVTARSLGQVMSTLVVQERHLWLNLAQMADVDKARFLDAPVSQAGLFGDTVEDFAQQLRRSVTSCPGARLPGSPRVAQPARCRGRPPAAPKKQAQPAPSPAEAHDARLAARRRGRRRGAAPPTAQEPPHTPKTRSLEMREAALRGTTTSAPPPPVEGRDRLCAQLPSTYGSAVPTHSQKEQFSTSLGQVPRVLFLSDKIQHSPAREPGKKTALQDVHPSGTSTPSLPAGRPTAVTSVNAPLIPLAARLAAWLQLPSPSRWLIRTVRLGYAIQFARRPPKFRGVLFTSVRSDTDASVLRAEIAVLLAKDAIEPVPPAEMRSGFYSPYFIVPKKSGGLRPILDLRVLNRSLLRLPFKMLTSRRILSCVRHQDWFAAIDLKDAYFHVSILPRHRPFLRFAFEGRAYQYKVLPFGLSLSPRVFTKVAEGALNPLWRKGVRILNYLDDWLIMAHSRDLLCEHRDLVLQHLSHLGLRVNREKSKLCPVQRISFLGMELDSVNMTACLTNERTHCSRGNAAGLASYETASALATRSSPEMGMAPVAAYSARGQTLPSYGPEHVVVHTDASTTGWGAVCNGQAASGSWTGPRLLWHINCLELLAVLLALRRFIPMLRHKHVLVRTDNTATVACPIAVVLSFLQEKLERRLSPSTLKVYVAAIAAYHEAVDGKSIGKHHLVVRVNPPRPHLIPSWDLSVALRGLRGPPFEPLVSLKRALLTALASIKRVGDLQAFSVNEACLEFGPADSHVILRPRPGYVPKVPTTPFRDQVVNLQALPSEEADPALALLCPVRALQVYVDRTRSFRRSEQLFVCFGGQQKGNAVSKQRLAHWVVDAISLAYESQGEPCPLGVRAHSTRSVASSYALAHGASLADICRAAGWATPNTFARFYNLRVEPVSSRVL</sequence>
<dbReference type="InterPro" id="IPR013762">
    <property type="entry name" value="Integrase-like_cat_sf"/>
</dbReference>
<dbReference type="Gene3D" id="1.10.443.10">
    <property type="entry name" value="Intergrase catalytic core"/>
    <property type="match status" value="1"/>
</dbReference>
<keyword evidence="5" id="KW-0540">Nuclease</keyword>
<evidence type="ECO:0000313" key="12">
    <source>
        <dbReference type="EMBL" id="KAL0194522.1"/>
    </source>
</evidence>
<evidence type="ECO:0000256" key="9">
    <source>
        <dbReference type="ARBA" id="ARBA00023172"/>
    </source>
</evidence>
<evidence type="ECO:0000256" key="7">
    <source>
        <dbReference type="ARBA" id="ARBA00022801"/>
    </source>
</evidence>
<dbReference type="SUPFAM" id="SSF56672">
    <property type="entry name" value="DNA/RNA polymerases"/>
    <property type="match status" value="1"/>
</dbReference>
<evidence type="ECO:0000256" key="8">
    <source>
        <dbReference type="ARBA" id="ARBA00022918"/>
    </source>
</evidence>
<dbReference type="AlphaFoldDB" id="A0ABD0R7R7"/>
<dbReference type="InterPro" id="IPR041373">
    <property type="entry name" value="RT_RNaseH"/>
</dbReference>
<evidence type="ECO:0000259" key="11">
    <source>
        <dbReference type="PROSITE" id="PS50878"/>
    </source>
</evidence>
<dbReference type="Gene3D" id="3.10.10.10">
    <property type="entry name" value="HIV Type 1 Reverse Transcriptase, subunit A, domain 1"/>
    <property type="match status" value="1"/>
</dbReference>
<evidence type="ECO:0000256" key="4">
    <source>
        <dbReference type="ARBA" id="ARBA00022695"/>
    </source>
</evidence>
<dbReference type="PANTHER" id="PTHR35617:SF3">
    <property type="entry name" value="CORE-BINDING (CB) DOMAIN-CONTAINING PROTEIN"/>
    <property type="match status" value="1"/>
</dbReference>